<dbReference type="SFLD" id="SFLDS00019">
    <property type="entry name" value="Glutathione_Transferase_(cytos"/>
    <property type="match status" value="1"/>
</dbReference>
<evidence type="ECO:0000313" key="3">
    <source>
        <dbReference type="EMBL" id="KDO21864.1"/>
    </source>
</evidence>
<proteinExistence type="predicted"/>
<dbReference type="InterPro" id="IPR010987">
    <property type="entry name" value="Glutathione-S-Trfase_C-like"/>
</dbReference>
<evidence type="ECO:0000313" key="4">
    <source>
        <dbReference type="Proteomes" id="UP000030745"/>
    </source>
</evidence>
<dbReference type="InterPro" id="IPR036249">
    <property type="entry name" value="Thioredoxin-like_sf"/>
</dbReference>
<dbReference type="AlphaFoldDB" id="A0A067BTL6"/>
<dbReference type="GeneID" id="24134328"/>
<dbReference type="Gene3D" id="3.40.30.10">
    <property type="entry name" value="Glutaredoxin"/>
    <property type="match status" value="1"/>
</dbReference>
<dbReference type="SFLD" id="SFLDG00358">
    <property type="entry name" value="Main_(cytGST)"/>
    <property type="match status" value="1"/>
</dbReference>
<dbReference type="InterPro" id="IPR036282">
    <property type="entry name" value="Glutathione-S-Trfase_C_sf"/>
</dbReference>
<accession>A0A067BTL6</accession>
<evidence type="ECO:0008006" key="5">
    <source>
        <dbReference type="Google" id="ProtNLM"/>
    </source>
</evidence>
<feature type="domain" description="GST C-terminal" evidence="2">
    <location>
        <begin position="108"/>
        <end position="246"/>
    </location>
</feature>
<dbReference type="VEuPathDB" id="FungiDB:SPRG_12364"/>
<organism evidence="3 4">
    <name type="scientific">Saprolegnia parasitica (strain CBS 223.65)</name>
    <dbReference type="NCBI Taxonomy" id="695850"/>
    <lineage>
        <taxon>Eukaryota</taxon>
        <taxon>Sar</taxon>
        <taxon>Stramenopiles</taxon>
        <taxon>Oomycota</taxon>
        <taxon>Saprolegniomycetes</taxon>
        <taxon>Saprolegniales</taxon>
        <taxon>Saprolegniaceae</taxon>
        <taxon>Saprolegnia</taxon>
    </lineage>
</organism>
<dbReference type="Proteomes" id="UP000030745">
    <property type="component" value="Unassembled WGS sequence"/>
</dbReference>
<keyword evidence="4" id="KW-1185">Reference proteome</keyword>
<feature type="domain" description="GST N-terminal" evidence="1">
    <location>
        <begin position="26"/>
        <end position="106"/>
    </location>
</feature>
<evidence type="ECO:0000259" key="2">
    <source>
        <dbReference type="PROSITE" id="PS50405"/>
    </source>
</evidence>
<dbReference type="InterPro" id="IPR004045">
    <property type="entry name" value="Glutathione_S-Trfase_N"/>
</dbReference>
<dbReference type="RefSeq" id="XP_012207420.1">
    <property type="nucleotide sequence ID" value="XM_012352030.1"/>
</dbReference>
<dbReference type="PANTHER" id="PTHR43968">
    <property type="match status" value="1"/>
</dbReference>
<name>A0A067BTL6_SAPPC</name>
<dbReference type="PANTHER" id="PTHR43968:SF6">
    <property type="entry name" value="GLUTATHIONE S-TRANSFERASE OMEGA"/>
    <property type="match status" value="1"/>
</dbReference>
<dbReference type="EMBL" id="KK583279">
    <property type="protein sequence ID" value="KDO21864.1"/>
    <property type="molecule type" value="Genomic_DNA"/>
</dbReference>
<dbReference type="Pfam" id="PF13409">
    <property type="entry name" value="GST_N_2"/>
    <property type="match status" value="1"/>
</dbReference>
<dbReference type="OrthoDB" id="60343at2759"/>
<evidence type="ECO:0000259" key="1">
    <source>
        <dbReference type="PROSITE" id="PS50404"/>
    </source>
</evidence>
<dbReference type="KEGG" id="spar:SPRG_12364"/>
<reference evidence="3 4" key="1">
    <citation type="journal article" date="2013" name="PLoS Genet.">
        <title>Distinctive expansion of potential virulence genes in the genome of the oomycete fish pathogen Saprolegnia parasitica.</title>
        <authorList>
            <person name="Jiang R.H."/>
            <person name="de Bruijn I."/>
            <person name="Haas B.J."/>
            <person name="Belmonte R."/>
            <person name="Lobach L."/>
            <person name="Christie J."/>
            <person name="van den Ackerveken G."/>
            <person name="Bottin A."/>
            <person name="Bulone V."/>
            <person name="Diaz-Moreno S.M."/>
            <person name="Dumas B."/>
            <person name="Fan L."/>
            <person name="Gaulin E."/>
            <person name="Govers F."/>
            <person name="Grenville-Briggs L.J."/>
            <person name="Horner N.R."/>
            <person name="Levin J.Z."/>
            <person name="Mammella M."/>
            <person name="Meijer H.J."/>
            <person name="Morris P."/>
            <person name="Nusbaum C."/>
            <person name="Oome S."/>
            <person name="Phillips A.J."/>
            <person name="van Rooyen D."/>
            <person name="Rzeszutek E."/>
            <person name="Saraiva M."/>
            <person name="Secombes C.J."/>
            <person name="Seidl M.F."/>
            <person name="Snel B."/>
            <person name="Stassen J.H."/>
            <person name="Sykes S."/>
            <person name="Tripathy S."/>
            <person name="van den Berg H."/>
            <person name="Vega-Arreguin J.C."/>
            <person name="Wawra S."/>
            <person name="Young S.K."/>
            <person name="Zeng Q."/>
            <person name="Dieguez-Uribeondo J."/>
            <person name="Russ C."/>
            <person name="Tyler B.M."/>
            <person name="van West P."/>
        </authorList>
    </citation>
    <scope>NUCLEOTIDE SEQUENCE [LARGE SCALE GENOMIC DNA]</scope>
    <source>
        <strain evidence="3 4">CBS 223.65</strain>
    </source>
</reference>
<sequence length="246" mass="27586">MPAQQLTTVAYTSLSDSDLDALKTDGKVHLFNNIGCPFGHRALWTAAEVDAPLTVYEIGLYAEMPPSYVEKFNRYHTVPFLVHEGYPVYESAIVAQFLDAKYNGGKLHNRDSPERAALAQLAQAKFEIGPFYALLRNQDPAKKDELEAKIEAALGDLEKIYRDHAADFRADGPYLLGADLSSAEINIVPFLFRFKHVLSHYRDFDITKGFPLVTAAYEAAIARPAFKLTVRDPEYYINAYAKYANP</sequence>
<dbReference type="SUPFAM" id="SSF52833">
    <property type="entry name" value="Thioredoxin-like"/>
    <property type="match status" value="1"/>
</dbReference>
<dbReference type="InterPro" id="IPR040079">
    <property type="entry name" value="Glutathione_S-Trfase"/>
</dbReference>
<dbReference type="GO" id="GO:0005737">
    <property type="term" value="C:cytoplasm"/>
    <property type="evidence" value="ECO:0007669"/>
    <property type="project" value="TreeGrafter"/>
</dbReference>
<dbReference type="InterPro" id="IPR050983">
    <property type="entry name" value="GST_Omega/HSP26"/>
</dbReference>
<dbReference type="PROSITE" id="PS50405">
    <property type="entry name" value="GST_CTER"/>
    <property type="match status" value="1"/>
</dbReference>
<dbReference type="InterPro" id="IPR041695">
    <property type="entry name" value="GST_C_5"/>
</dbReference>
<dbReference type="STRING" id="695850.A0A067BTL6"/>
<protein>
    <recommendedName>
        <fullName evidence="5">GST N-terminal domain-containing protein</fullName>
    </recommendedName>
</protein>
<dbReference type="Pfam" id="PF16865">
    <property type="entry name" value="GST_C_5"/>
    <property type="match status" value="1"/>
</dbReference>
<dbReference type="CDD" id="cd00570">
    <property type="entry name" value="GST_N_family"/>
    <property type="match status" value="1"/>
</dbReference>
<dbReference type="Gene3D" id="1.20.1050.10">
    <property type="match status" value="1"/>
</dbReference>
<dbReference type="SUPFAM" id="SSF47616">
    <property type="entry name" value="GST C-terminal domain-like"/>
    <property type="match status" value="1"/>
</dbReference>
<gene>
    <name evidence="3" type="ORF">SPRG_12364</name>
</gene>
<dbReference type="PROSITE" id="PS50404">
    <property type="entry name" value="GST_NTER"/>
    <property type="match status" value="1"/>
</dbReference>